<gene>
    <name evidence="2" type="ORF">F0R74_08785</name>
</gene>
<evidence type="ECO:0000313" key="3">
    <source>
        <dbReference type="Proteomes" id="UP000322509"/>
    </source>
</evidence>
<dbReference type="Pfam" id="PF13540">
    <property type="entry name" value="RCC1_2"/>
    <property type="match status" value="2"/>
</dbReference>
<dbReference type="RefSeq" id="WP_149369031.1">
    <property type="nucleotide sequence ID" value="NZ_CP043550.1"/>
</dbReference>
<dbReference type="InterPro" id="IPR051553">
    <property type="entry name" value="Ran_GTPase-activating"/>
</dbReference>
<dbReference type="SUPFAM" id="SSF50985">
    <property type="entry name" value="RCC1/BLIP-II"/>
    <property type="match status" value="1"/>
</dbReference>
<feature type="signal peptide" evidence="1">
    <location>
        <begin position="1"/>
        <end position="24"/>
    </location>
</feature>
<dbReference type="PANTHER" id="PTHR45982:SF1">
    <property type="entry name" value="REGULATOR OF CHROMOSOME CONDENSATION"/>
    <property type="match status" value="1"/>
</dbReference>
<dbReference type="PROSITE" id="PS50012">
    <property type="entry name" value="RCC1_3"/>
    <property type="match status" value="2"/>
</dbReference>
<protein>
    <submittedName>
        <fullName evidence="2">Regulator</fullName>
    </submittedName>
</protein>
<dbReference type="InterPro" id="IPR000408">
    <property type="entry name" value="Reg_chr_condens"/>
</dbReference>
<dbReference type="PANTHER" id="PTHR45982">
    <property type="entry name" value="REGULATOR OF CHROMOSOME CONDENSATION"/>
    <property type="match status" value="1"/>
</dbReference>
<feature type="chain" id="PRO_5045619234" evidence="1">
    <location>
        <begin position="25"/>
        <end position="252"/>
    </location>
</feature>
<accession>A0ABX5ZHU8</accession>
<dbReference type="EMBL" id="CP043550">
    <property type="protein sequence ID" value="QEO57937.1"/>
    <property type="molecule type" value="Genomic_DNA"/>
</dbReference>
<dbReference type="Gene3D" id="2.130.10.30">
    <property type="entry name" value="Regulator of chromosome condensation 1/beta-lactamase-inhibitor protein II"/>
    <property type="match status" value="1"/>
</dbReference>
<keyword evidence="3" id="KW-1185">Reference proteome</keyword>
<evidence type="ECO:0000256" key="1">
    <source>
        <dbReference type="SAM" id="SignalP"/>
    </source>
</evidence>
<organism evidence="2 3">
    <name type="scientific">Francisella marina</name>
    <dbReference type="NCBI Taxonomy" id="2249302"/>
    <lineage>
        <taxon>Bacteria</taxon>
        <taxon>Pseudomonadati</taxon>
        <taxon>Pseudomonadota</taxon>
        <taxon>Gammaproteobacteria</taxon>
        <taxon>Thiotrichales</taxon>
        <taxon>Francisellaceae</taxon>
        <taxon>Francisella</taxon>
    </lineage>
</organism>
<proteinExistence type="predicted"/>
<reference evidence="2 3" key="1">
    <citation type="submission" date="2019-09" db="EMBL/GenBank/DDBJ databases">
        <title>Complete genome sequence of Francisella marina E103-15.</title>
        <authorList>
            <person name="Tekedar H.C."/>
            <person name="Griffin M.J."/>
            <person name="Waldbieser G.C."/>
            <person name="Soto E."/>
        </authorList>
    </citation>
    <scope>NUCLEOTIDE SEQUENCE [LARGE SCALE GENOMIC DNA]</scope>
    <source>
        <strain evidence="2 3">E103-15</strain>
    </source>
</reference>
<dbReference type="Proteomes" id="UP000322509">
    <property type="component" value="Chromosome"/>
</dbReference>
<keyword evidence="1" id="KW-0732">Signal</keyword>
<name>A0ABX5ZHU8_9GAMM</name>
<sequence length="252" mass="28602">MTKRIFWLASMLFWGIGFSNPTFTQTFFDDHDYSTEGNFAVKNQGYRNDAKIKIYNHDFSKDDSENYNCSFTSSGEVRCGDYQIKTPKFKDKDVAKKISRHYKKLQDVKGVSKGDDFNCALDDNNDVYCWGDNKRGQLGSDTGAKKVKKPLRVDIDNSINFKKVYTKAHYACALDEEGHAYCWGDGSNGEVGNGKKGLFDKPQKVQTDIEFSRLSMATTYTCGIEKDTNDLYCWGKSQNGQKNLDSTVPVKM</sequence>
<dbReference type="InterPro" id="IPR009091">
    <property type="entry name" value="RCC1/BLIP-II"/>
</dbReference>
<evidence type="ECO:0000313" key="2">
    <source>
        <dbReference type="EMBL" id="QEO57937.1"/>
    </source>
</evidence>